<dbReference type="InterPro" id="IPR028259">
    <property type="entry name" value="AP2-like_int_N"/>
</dbReference>
<evidence type="ECO:0000313" key="7">
    <source>
        <dbReference type="Proteomes" id="UP000465305"/>
    </source>
</evidence>
<dbReference type="Gene3D" id="1.10.443.10">
    <property type="entry name" value="Intergrase catalytic core"/>
    <property type="match status" value="1"/>
</dbReference>
<dbReference type="SUPFAM" id="SSF56349">
    <property type="entry name" value="DNA breaking-rejoining enzymes"/>
    <property type="match status" value="1"/>
</dbReference>
<keyword evidence="2" id="KW-0233">DNA recombination</keyword>
<dbReference type="GO" id="GO:0006310">
    <property type="term" value="P:DNA recombination"/>
    <property type="evidence" value="ECO:0007669"/>
    <property type="project" value="UniProtKB-KW"/>
</dbReference>
<accession>A0A7I9YGT2</accession>
<dbReference type="InterPro" id="IPR002104">
    <property type="entry name" value="Integrase_catalytic"/>
</dbReference>
<keyword evidence="1 3" id="KW-0238">DNA-binding</keyword>
<gene>
    <name evidence="6" type="ORF">MALGJ_45530</name>
</gene>
<dbReference type="Pfam" id="PF14657">
    <property type="entry name" value="Arm-DNA-bind_4"/>
    <property type="match status" value="1"/>
</dbReference>
<evidence type="ECO:0000259" key="4">
    <source>
        <dbReference type="PROSITE" id="PS51898"/>
    </source>
</evidence>
<dbReference type="PROSITE" id="PS51898">
    <property type="entry name" value="TYR_RECOMBINASE"/>
    <property type="match status" value="1"/>
</dbReference>
<dbReference type="EMBL" id="BLKY01000001">
    <property type="protein sequence ID" value="GFG87877.1"/>
    <property type="molecule type" value="Genomic_DNA"/>
</dbReference>
<name>A0A7I9YGT2_MYCAL</name>
<dbReference type="InterPro" id="IPR050090">
    <property type="entry name" value="Tyrosine_recombinase_XerCD"/>
</dbReference>
<dbReference type="Gene3D" id="1.10.150.130">
    <property type="match status" value="1"/>
</dbReference>
<dbReference type="InterPro" id="IPR044068">
    <property type="entry name" value="CB"/>
</dbReference>
<evidence type="ECO:0000313" key="6">
    <source>
        <dbReference type="EMBL" id="GFG87877.1"/>
    </source>
</evidence>
<protein>
    <submittedName>
        <fullName evidence="6">Integrase</fullName>
    </submittedName>
</protein>
<comment type="caution">
    <text evidence="6">The sequence shown here is derived from an EMBL/GenBank/DDBJ whole genome shotgun (WGS) entry which is preliminary data.</text>
</comment>
<dbReference type="Pfam" id="PF00589">
    <property type="entry name" value="Phage_integrase"/>
    <property type="match status" value="1"/>
</dbReference>
<dbReference type="GO" id="GO:0015074">
    <property type="term" value="P:DNA integration"/>
    <property type="evidence" value="ECO:0007669"/>
    <property type="project" value="InterPro"/>
</dbReference>
<evidence type="ECO:0000256" key="3">
    <source>
        <dbReference type="PROSITE-ProRule" id="PRU01248"/>
    </source>
</evidence>
<dbReference type="InterPro" id="IPR013762">
    <property type="entry name" value="Integrase-like_cat_sf"/>
</dbReference>
<dbReference type="PROSITE" id="PS51900">
    <property type="entry name" value="CB"/>
    <property type="match status" value="1"/>
</dbReference>
<reference evidence="6 7" key="1">
    <citation type="journal article" date="2019" name="Emerg. Microbes Infect.">
        <title>Comprehensive subspecies identification of 175 nontuberculous mycobacteria species based on 7547 genomic profiles.</title>
        <authorList>
            <person name="Matsumoto Y."/>
            <person name="Kinjo T."/>
            <person name="Motooka D."/>
            <person name="Nabeya D."/>
            <person name="Jung N."/>
            <person name="Uechi K."/>
            <person name="Horii T."/>
            <person name="Iida T."/>
            <person name="Fujita J."/>
            <person name="Nakamura S."/>
        </authorList>
    </citation>
    <scope>NUCLEOTIDE SEQUENCE [LARGE SCALE GENOMIC DNA]</scope>
    <source>
        <strain evidence="6 7">JCM 30723</strain>
    </source>
</reference>
<proteinExistence type="predicted"/>
<dbReference type="PANTHER" id="PTHR30349">
    <property type="entry name" value="PHAGE INTEGRASE-RELATED"/>
    <property type="match status" value="1"/>
</dbReference>
<organism evidence="6 7">
    <name type="scientific">Mycolicibacter algericus</name>
    <name type="common">Mycobacterium algericum</name>
    <dbReference type="NCBI Taxonomy" id="1288388"/>
    <lineage>
        <taxon>Bacteria</taxon>
        <taxon>Bacillati</taxon>
        <taxon>Actinomycetota</taxon>
        <taxon>Actinomycetes</taxon>
        <taxon>Mycobacteriales</taxon>
        <taxon>Mycobacteriaceae</taxon>
        <taxon>Mycolicibacter</taxon>
    </lineage>
</organism>
<evidence type="ECO:0000256" key="2">
    <source>
        <dbReference type="ARBA" id="ARBA00023172"/>
    </source>
</evidence>
<sequence>MNKRAMAEPRRQLPPQIKPVELAKRKNGRPVVRYQLTVDVGEIDGKRKQFRKRYPTEKAARAALDEIRGQVATGTYVHPSTRTVAQACEDWLAGKRAADRAESTVDGYAEKLSVVIAELGDREVQKLTKRHLDDLVIALRAGGLPSPTDKPRKPWSPRSVNYLLGLLVAMLESEQKQGHVVRNVAALVDRIDGDAKPPDPLSEAEVEKVLAHIEGDRYAIAWELALAGFRLAEISGLRWCDVDLKAKSVTVANTRLQRGKKLIEKTPKSRAGNRVLPLPDDLYAVFKATRKLQAADRLRLGAAYQASGYVVVNEAGEALTPNAVENRWARMLAAAGVRHVRLHDARHTCGTLMHLRGVPIALISAWLGHASKAFTMQTYVNPKPEALAIAAQSFTRVSREL</sequence>
<evidence type="ECO:0000256" key="1">
    <source>
        <dbReference type="ARBA" id="ARBA00023125"/>
    </source>
</evidence>
<dbReference type="InterPro" id="IPR010998">
    <property type="entry name" value="Integrase_recombinase_N"/>
</dbReference>
<dbReference type="CDD" id="cd01189">
    <property type="entry name" value="INT_ICEBs1_C_like"/>
    <property type="match status" value="1"/>
</dbReference>
<evidence type="ECO:0000259" key="5">
    <source>
        <dbReference type="PROSITE" id="PS51900"/>
    </source>
</evidence>
<dbReference type="PANTHER" id="PTHR30349:SF91">
    <property type="entry name" value="INTA PROTEIN"/>
    <property type="match status" value="1"/>
</dbReference>
<dbReference type="GO" id="GO:0003677">
    <property type="term" value="F:DNA binding"/>
    <property type="evidence" value="ECO:0007669"/>
    <property type="project" value="UniProtKB-UniRule"/>
</dbReference>
<feature type="domain" description="Tyr recombinase" evidence="4">
    <location>
        <begin position="196"/>
        <end position="392"/>
    </location>
</feature>
<dbReference type="AlphaFoldDB" id="A0A7I9YGT2"/>
<dbReference type="Proteomes" id="UP000465305">
    <property type="component" value="Unassembled WGS sequence"/>
</dbReference>
<feature type="domain" description="Core-binding (CB)" evidence="5">
    <location>
        <begin position="79"/>
        <end position="175"/>
    </location>
</feature>
<dbReference type="InterPro" id="IPR011010">
    <property type="entry name" value="DNA_brk_join_enz"/>
</dbReference>